<feature type="region of interest" description="Disordered" evidence="1">
    <location>
        <begin position="23"/>
        <end position="132"/>
    </location>
</feature>
<evidence type="ECO:0000313" key="3">
    <source>
        <dbReference type="Proteomes" id="UP000800097"/>
    </source>
</evidence>
<sequence>MHHGGKRQASTLCLETSDLAQLARLQEQQRKRRRKPFGNHHPPSFQGTQRLHTRFAFGPQTKEKKEKRSHTRPPPVKHVEARLASAGAPRNASSRSTIRPLRSQIETANRPREPVYRRKKKTGKSFWGGGNRRRCEEMWNEGQSMATIRQ</sequence>
<accession>A0A6A6JLU9</accession>
<protein>
    <submittedName>
        <fullName evidence="2">Uncharacterized protein</fullName>
    </submittedName>
</protein>
<evidence type="ECO:0000256" key="1">
    <source>
        <dbReference type="SAM" id="MobiDB-lite"/>
    </source>
</evidence>
<proteinExistence type="predicted"/>
<dbReference type="EMBL" id="ML986495">
    <property type="protein sequence ID" value="KAF2275889.1"/>
    <property type="molecule type" value="Genomic_DNA"/>
</dbReference>
<reference evidence="2" key="1">
    <citation type="journal article" date="2020" name="Stud. Mycol.">
        <title>101 Dothideomycetes genomes: a test case for predicting lifestyles and emergence of pathogens.</title>
        <authorList>
            <person name="Haridas S."/>
            <person name="Albert R."/>
            <person name="Binder M."/>
            <person name="Bloem J."/>
            <person name="Labutti K."/>
            <person name="Salamov A."/>
            <person name="Andreopoulos B."/>
            <person name="Baker S."/>
            <person name="Barry K."/>
            <person name="Bills G."/>
            <person name="Bluhm B."/>
            <person name="Cannon C."/>
            <person name="Castanera R."/>
            <person name="Culley D."/>
            <person name="Daum C."/>
            <person name="Ezra D."/>
            <person name="Gonzalez J."/>
            <person name="Henrissat B."/>
            <person name="Kuo A."/>
            <person name="Liang C."/>
            <person name="Lipzen A."/>
            <person name="Lutzoni F."/>
            <person name="Magnuson J."/>
            <person name="Mondo S."/>
            <person name="Nolan M."/>
            <person name="Ohm R."/>
            <person name="Pangilinan J."/>
            <person name="Park H.-J."/>
            <person name="Ramirez L."/>
            <person name="Alfaro M."/>
            <person name="Sun H."/>
            <person name="Tritt A."/>
            <person name="Yoshinaga Y."/>
            <person name="Zwiers L.-H."/>
            <person name="Turgeon B."/>
            <person name="Goodwin S."/>
            <person name="Spatafora J."/>
            <person name="Crous P."/>
            <person name="Grigoriev I."/>
        </authorList>
    </citation>
    <scope>NUCLEOTIDE SEQUENCE</scope>
    <source>
        <strain evidence="2">CBS 379.55</strain>
    </source>
</reference>
<organism evidence="2 3">
    <name type="scientific">Westerdykella ornata</name>
    <dbReference type="NCBI Taxonomy" id="318751"/>
    <lineage>
        <taxon>Eukaryota</taxon>
        <taxon>Fungi</taxon>
        <taxon>Dikarya</taxon>
        <taxon>Ascomycota</taxon>
        <taxon>Pezizomycotina</taxon>
        <taxon>Dothideomycetes</taxon>
        <taxon>Pleosporomycetidae</taxon>
        <taxon>Pleosporales</taxon>
        <taxon>Sporormiaceae</taxon>
        <taxon>Westerdykella</taxon>
    </lineage>
</organism>
<gene>
    <name evidence="2" type="ORF">EI97DRAFT_59635</name>
</gene>
<evidence type="ECO:0000313" key="2">
    <source>
        <dbReference type="EMBL" id="KAF2275889.1"/>
    </source>
</evidence>
<keyword evidence="3" id="KW-1185">Reference proteome</keyword>
<dbReference type="RefSeq" id="XP_033653428.1">
    <property type="nucleotide sequence ID" value="XM_033802948.1"/>
</dbReference>
<name>A0A6A6JLU9_WESOR</name>
<dbReference type="AlphaFoldDB" id="A0A6A6JLU9"/>
<dbReference type="GeneID" id="54556123"/>
<dbReference type="Proteomes" id="UP000800097">
    <property type="component" value="Unassembled WGS sequence"/>
</dbReference>